<organism evidence="2 3">
    <name type="scientific">Paracoccus sulfuroxidans</name>
    <dbReference type="NCBI Taxonomy" id="384678"/>
    <lineage>
        <taxon>Bacteria</taxon>
        <taxon>Pseudomonadati</taxon>
        <taxon>Pseudomonadota</taxon>
        <taxon>Alphaproteobacteria</taxon>
        <taxon>Rhodobacterales</taxon>
        <taxon>Paracoccaceae</taxon>
        <taxon>Paracoccus</taxon>
    </lineage>
</organism>
<dbReference type="AlphaFoldDB" id="A0A562NV58"/>
<protein>
    <recommendedName>
        <fullName evidence="4">Lipoprotein</fullName>
    </recommendedName>
</protein>
<name>A0A562NV58_9RHOB</name>
<dbReference type="Proteomes" id="UP000316225">
    <property type="component" value="Unassembled WGS sequence"/>
</dbReference>
<dbReference type="OrthoDB" id="7859824at2"/>
<sequence length="106" mass="11591">MRVVLILILFLAGCASPAPRFIGAERQDITLEGIRFAVFQQGTDAEVIRLGYLTRAQRAKVPELMEIAVMRSTGCRTVPNSLRSRIPGDTGEARFSLDCDVRVPGG</sequence>
<dbReference type="EMBL" id="VLKU01000003">
    <property type="protein sequence ID" value="TWI36049.1"/>
    <property type="molecule type" value="Genomic_DNA"/>
</dbReference>
<gene>
    <name evidence="2" type="ORF">IQ24_01412</name>
</gene>
<feature type="chain" id="PRO_5022125948" description="Lipoprotein" evidence="1">
    <location>
        <begin position="21"/>
        <end position="106"/>
    </location>
</feature>
<accession>A0A562NV58</accession>
<feature type="signal peptide" evidence="1">
    <location>
        <begin position="1"/>
        <end position="20"/>
    </location>
</feature>
<evidence type="ECO:0000313" key="3">
    <source>
        <dbReference type="Proteomes" id="UP000316225"/>
    </source>
</evidence>
<proteinExistence type="predicted"/>
<dbReference type="RefSeq" id="WP_145397092.1">
    <property type="nucleotide sequence ID" value="NZ_VLKU01000003.1"/>
</dbReference>
<comment type="caution">
    <text evidence="2">The sequence shown here is derived from an EMBL/GenBank/DDBJ whole genome shotgun (WGS) entry which is preliminary data.</text>
</comment>
<keyword evidence="3" id="KW-1185">Reference proteome</keyword>
<reference evidence="2 3" key="1">
    <citation type="journal article" date="2015" name="Stand. Genomic Sci.">
        <title>Genomic Encyclopedia of Bacterial and Archaeal Type Strains, Phase III: the genomes of soil and plant-associated and newly described type strains.</title>
        <authorList>
            <person name="Whitman W.B."/>
            <person name="Woyke T."/>
            <person name="Klenk H.P."/>
            <person name="Zhou Y."/>
            <person name="Lilburn T.G."/>
            <person name="Beck B.J."/>
            <person name="De Vos P."/>
            <person name="Vandamme P."/>
            <person name="Eisen J.A."/>
            <person name="Garrity G."/>
            <person name="Hugenholtz P."/>
            <person name="Kyrpides N.C."/>
        </authorList>
    </citation>
    <scope>NUCLEOTIDE SEQUENCE [LARGE SCALE GENOMIC DNA]</scope>
    <source>
        <strain evidence="2 3">CGMCC 1.5364</strain>
    </source>
</reference>
<evidence type="ECO:0000313" key="2">
    <source>
        <dbReference type="EMBL" id="TWI36049.1"/>
    </source>
</evidence>
<evidence type="ECO:0000256" key="1">
    <source>
        <dbReference type="SAM" id="SignalP"/>
    </source>
</evidence>
<evidence type="ECO:0008006" key="4">
    <source>
        <dbReference type="Google" id="ProtNLM"/>
    </source>
</evidence>
<keyword evidence="1" id="KW-0732">Signal</keyword>